<feature type="compositionally biased region" description="Polar residues" evidence="1">
    <location>
        <begin position="73"/>
        <end position="88"/>
    </location>
</feature>
<accession>A0A6G8R6K1</accession>
<feature type="region of interest" description="Disordered" evidence="1">
    <location>
        <begin position="20"/>
        <end position="198"/>
    </location>
</feature>
<dbReference type="Proteomes" id="UP000501900">
    <property type="component" value="Genome"/>
</dbReference>
<organism evidence="2 3">
    <name type="scientific">Synechococcus phage S-H34</name>
    <dbReference type="NCBI Taxonomy" id="2718942"/>
    <lineage>
        <taxon>Viruses</taxon>
        <taxon>Duplodnaviria</taxon>
        <taxon>Heunggongvirae</taxon>
        <taxon>Uroviricota</taxon>
        <taxon>Caudoviricetes</taxon>
        <taxon>Pantevenvirales</taxon>
        <taxon>Kyanoviridae</taxon>
        <taxon>Makaravirus</taxon>
        <taxon>Makaravirus thirtyfour</taxon>
    </lineage>
</organism>
<name>A0A6G8R6K1_9CAUD</name>
<dbReference type="KEGG" id="vg:77946900"/>
<feature type="compositionally biased region" description="Polar residues" evidence="1">
    <location>
        <begin position="40"/>
        <end position="66"/>
    </location>
</feature>
<dbReference type="EMBL" id="MT162467">
    <property type="protein sequence ID" value="QIN97022.1"/>
    <property type="molecule type" value="Genomic_DNA"/>
</dbReference>
<protein>
    <submittedName>
        <fullName evidence="2">Uncharacterized protein</fullName>
    </submittedName>
</protein>
<sequence>MKLFSALLLASAVALPAAAQTTPFPGNGPKSGNDVFRQGDQITRTGNGDNRDNQYSGTRSVGNRNVTIDGKGNTVNTGARNVDRSNNAEGGKGGSVRNSGNLTLERGAVRGGRGGEGGQGGRGGRGGEGGSATIERGAVRNRNNNEQGQDQSQSSRNSNRNSSESNNRNRNRSNSRSAANNNGNSQSTTVNTGGNSYTEYGDLPETAIAPLGQSAGSGIIGDIAVPLPTISAGGFASGSDYNDLYGGGNNSSRSDYGVSIGINIPLGAGEFRDAARREIARRDQVAQAEADRNLFRLVQEAQWLRQQGLLNQEAHPRHWAALYGTTAEKFVF</sequence>
<feature type="compositionally biased region" description="Polar residues" evidence="1">
    <location>
        <begin position="141"/>
        <end position="151"/>
    </location>
</feature>
<feature type="compositionally biased region" description="Polar residues" evidence="1">
    <location>
        <begin position="188"/>
        <end position="198"/>
    </location>
</feature>
<proteinExistence type="predicted"/>
<dbReference type="GeneID" id="77946900"/>
<dbReference type="RefSeq" id="YP_010670690.1">
    <property type="nucleotide sequence ID" value="NC_070965.1"/>
</dbReference>
<feature type="compositionally biased region" description="Low complexity" evidence="1">
    <location>
        <begin position="152"/>
        <end position="187"/>
    </location>
</feature>
<feature type="compositionally biased region" description="Gly residues" evidence="1">
    <location>
        <begin position="109"/>
        <end position="130"/>
    </location>
</feature>
<evidence type="ECO:0000313" key="2">
    <source>
        <dbReference type="EMBL" id="QIN97022.1"/>
    </source>
</evidence>
<reference evidence="2 3" key="1">
    <citation type="submission" date="2020-03" db="EMBL/GenBank/DDBJ databases">
        <title>The Isolation and Genome Sequence of a Novel Cyanophage S-H34 from the Huanghai Sea, China.</title>
        <authorList>
            <person name="Jiang T."/>
        </authorList>
    </citation>
    <scope>NUCLEOTIDE SEQUENCE [LARGE SCALE GENOMIC DNA]</scope>
</reference>
<keyword evidence="3" id="KW-1185">Reference proteome</keyword>
<evidence type="ECO:0000313" key="3">
    <source>
        <dbReference type="Proteomes" id="UP000501900"/>
    </source>
</evidence>
<evidence type="ECO:0000256" key="1">
    <source>
        <dbReference type="SAM" id="MobiDB-lite"/>
    </source>
</evidence>